<dbReference type="GO" id="GO:0008381">
    <property type="term" value="F:mechanosensitive monoatomic ion channel activity"/>
    <property type="evidence" value="ECO:0007669"/>
    <property type="project" value="UniProtKB-ARBA"/>
</dbReference>
<accession>K9H021</accession>
<keyword evidence="4 7" id="KW-0812">Transmembrane</keyword>
<evidence type="ECO:0000313" key="12">
    <source>
        <dbReference type="Proteomes" id="UP000009881"/>
    </source>
</evidence>
<organism evidence="11 12">
    <name type="scientific">Caenispirillum salinarum AK4</name>
    <dbReference type="NCBI Taxonomy" id="1238182"/>
    <lineage>
        <taxon>Bacteria</taxon>
        <taxon>Pseudomonadati</taxon>
        <taxon>Pseudomonadota</taxon>
        <taxon>Alphaproteobacteria</taxon>
        <taxon>Rhodospirillales</taxon>
        <taxon>Novispirillaceae</taxon>
        <taxon>Caenispirillum</taxon>
    </lineage>
</organism>
<dbReference type="Gene3D" id="3.30.70.100">
    <property type="match status" value="1"/>
</dbReference>
<dbReference type="OrthoDB" id="9799209at2"/>
<evidence type="ECO:0000313" key="11">
    <source>
        <dbReference type="EMBL" id="EKV30892.1"/>
    </source>
</evidence>
<reference evidence="11 12" key="1">
    <citation type="journal article" date="2013" name="Genome Announc.">
        <title>Draft Genome Sequence of an Alphaproteobacterium, Caenispirillum salinarum AK4(T), Isolated from a Solar Saltern.</title>
        <authorList>
            <person name="Khatri I."/>
            <person name="Singh A."/>
            <person name="Korpole S."/>
            <person name="Pinnaka A.K."/>
            <person name="Subramanian S."/>
        </authorList>
    </citation>
    <scope>NUCLEOTIDE SEQUENCE [LARGE SCALE GENOMIC DNA]</scope>
    <source>
        <strain evidence="11 12">AK4</strain>
    </source>
</reference>
<evidence type="ECO:0000256" key="3">
    <source>
        <dbReference type="ARBA" id="ARBA00022475"/>
    </source>
</evidence>
<dbReference type="InterPro" id="IPR011014">
    <property type="entry name" value="MscS_channel_TM-2"/>
</dbReference>
<dbReference type="AlphaFoldDB" id="K9H021"/>
<evidence type="ECO:0000256" key="1">
    <source>
        <dbReference type="ARBA" id="ARBA00004651"/>
    </source>
</evidence>
<dbReference type="Pfam" id="PF21088">
    <property type="entry name" value="MS_channel_1st"/>
    <property type="match status" value="1"/>
</dbReference>
<evidence type="ECO:0000256" key="4">
    <source>
        <dbReference type="ARBA" id="ARBA00022692"/>
    </source>
</evidence>
<dbReference type="InterPro" id="IPR049142">
    <property type="entry name" value="MS_channel_1st"/>
</dbReference>
<proteinExistence type="inferred from homology"/>
<feature type="transmembrane region" description="Helical" evidence="7">
    <location>
        <begin position="89"/>
        <end position="109"/>
    </location>
</feature>
<dbReference type="EMBL" id="ANHY01000007">
    <property type="protein sequence ID" value="EKV30892.1"/>
    <property type="molecule type" value="Genomic_DNA"/>
</dbReference>
<feature type="domain" description="Mechanosensitive ion channel transmembrane helices 2/3" evidence="10">
    <location>
        <begin position="235"/>
        <end position="276"/>
    </location>
</feature>
<evidence type="ECO:0000259" key="10">
    <source>
        <dbReference type="Pfam" id="PF21088"/>
    </source>
</evidence>
<protein>
    <submittedName>
        <fullName evidence="11">Potassium efflux system KefA protein</fullName>
    </submittedName>
</protein>
<keyword evidence="5 7" id="KW-1133">Transmembrane helix</keyword>
<comment type="caution">
    <text evidence="11">The sequence shown here is derived from an EMBL/GenBank/DDBJ whole genome shotgun (WGS) entry which is preliminary data.</text>
</comment>
<dbReference type="Pfam" id="PF00924">
    <property type="entry name" value="MS_channel_2nd"/>
    <property type="match status" value="1"/>
</dbReference>
<name>K9H021_9PROT</name>
<evidence type="ECO:0000256" key="6">
    <source>
        <dbReference type="ARBA" id="ARBA00023136"/>
    </source>
</evidence>
<dbReference type="InterPro" id="IPR023408">
    <property type="entry name" value="MscS_beta-dom_sf"/>
</dbReference>
<evidence type="ECO:0000256" key="7">
    <source>
        <dbReference type="SAM" id="Phobius"/>
    </source>
</evidence>
<feature type="transmembrane region" description="Helical" evidence="7">
    <location>
        <begin position="121"/>
        <end position="141"/>
    </location>
</feature>
<evidence type="ECO:0000256" key="2">
    <source>
        <dbReference type="ARBA" id="ARBA00008017"/>
    </source>
</evidence>
<keyword evidence="6 7" id="KW-0472">Membrane</keyword>
<dbReference type="InterPro" id="IPR049278">
    <property type="entry name" value="MS_channel_C"/>
</dbReference>
<dbReference type="SUPFAM" id="SSF82861">
    <property type="entry name" value="Mechanosensitive channel protein MscS (YggB), transmembrane region"/>
    <property type="match status" value="1"/>
</dbReference>
<dbReference type="Gene3D" id="2.30.30.60">
    <property type="match status" value="1"/>
</dbReference>
<dbReference type="PATRIC" id="fig|1238182.3.peg.1891"/>
<dbReference type="Pfam" id="PF21082">
    <property type="entry name" value="MS_channel_3rd"/>
    <property type="match status" value="1"/>
</dbReference>
<dbReference type="InterPro" id="IPR052702">
    <property type="entry name" value="MscS-like_channel"/>
</dbReference>
<dbReference type="SUPFAM" id="SSF50182">
    <property type="entry name" value="Sm-like ribonucleoproteins"/>
    <property type="match status" value="1"/>
</dbReference>
<dbReference type="InterPro" id="IPR010920">
    <property type="entry name" value="LSM_dom_sf"/>
</dbReference>
<feature type="domain" description="Mechanosensitive ion channel MscS C-terminal" evidence="9">
    <location>
        <begin position="352"/>
        <end position="434"/>
    </location>
</feature>
<dbReference type="SUPFAM" id="SSF82689">
    <property type="entry name" value="Mechanosensitive channel protein MscS (YggB), C-terminal domain"/>
    <property type="match status" value="1"/>
</dbReference>
<feature type="transmembrane region" description="Helical" evidence="7">
    <location>
        <begin position="193"/>
        <end position="215"/>
    </location>
</feature>
<dbReference type="InterPro" id="IPR011066">
    <property type="entry name" value="MscS_channel_C_sf"/>
</dbReference>
<evidence type="ECO:0000259" key="8">
    <source>
        <dbReference type="Pfam" id="PF00924"/>
    </source>
</evidence>
<dbReference type="GO" id="GO:0005886">
    <property type="term" value="C:plasma membrane"/>
    <property type="evidence" value="ECO:0007669"/>
    <property type="project" value="UniProtKB-SubCell"/>
</dbReference>
<dbReference type="eggNOG" id="COG3264">
    <property type="taxonomic scope" value="Bacteria"/>
</dbReference>
<dbReference type="PANTHER" id="PTHR30347">
    <property type="entry name" value="POTASSIUM CHANNEL RELATED"/>
    <property type="match status" value="1"/>
</dbReference>
<feature type="transmembrane region" description="Helical" evidence="7">
    <location>
        <begin position="153"/>
        <end position="173"/>
    </location>
</feature>
<dbReference type="PANTHER" id="PTHR30347:SF1">
    <property type="entry name" value="MECHANOSENSITIVE CHANNEL MSCK"/>
    <property type="match status" value="1"/>
</dbReference>
<gene>
    <name evidence="11" type="ORF">C882_4229</name>
</gene>
<dbReference type="InterPro" id="IPR006685">
    <property type="entry name" value="MscS_channel_2nd"/>
</dbReference>
<dbReference type="RefSeq" id="WP_009540337.1">
    <property type="nucleotide sequence ID" value="NZ_ANHY01000007.1"/>
</dbReference>
<comment type="subcellular location">
    <subcellularLocation>
        <location evidence="1">Cell membrane</location>
        <topology evidence="1">Multi-pass membrane protein</topology>
    </subcellularLocation>
</comment>
<comment type="similarity">
    <text evidence="2">Belongs to the MscS (TC 1.A.23) family.</text>
</comment>
<keyword evidence="3" id="KW-1003">Cell membrane</keyword>
<keyword evidence="12" id="KW-1185">Reference proteome</keyword>
<dbReference type="Proteomes" id="UP000009881">
    <property type="component" value="Unassembled WGS sequence"/>
</dbReference>
<dbReference type="STRING" id="1238182.C882_4229"/>
<feature type="domain" description="Mechanosensitive ion channel MscS" evidence="8">
    <location>
        <begin position="278"/>
        <end position="344"/>
    </location>
</feature>
<evidence type="ECO:0000256" key="5">
    <source>
        <dbReference type="ARBA" id="ARBA00022989"/>
    </source>
</evidence>
<sequence>MADDGRLLPPADRIQPLDTLPVPDWAEAEGWARQVLGWLTEHILTAAVAWQVIIAGAAWLVATVLAKLLRHPAERLVVRLKRIRPLQRLAWTLTKQLRLLIFVLLISFAGRAIVVFAPVDYARALGVLSSLLTAWIVIRVATSILRTRLARRGVSVVVWTVAALDITGLYGAAVTVLDAIAIQAGEFRLSALLFVQATLWLGVLLWAATLLVKVVDRRLQTVTDLSPSARVLIGKLLRFGLIALAVVMALTAVGVDMTALAVFSGALGLGIGIGLQRVVANLLSGVFLLMDRSVKPGDVIEVEGTFGWVVSMQARFVSLVTRDRKEILIPNEDFITNRVVNWSHTDNYVRLEVPFSVTYDADPHRVRALAVEAAAKPGRVVEKPAPVCHLTAFGDDGLEFILRFWIEDAPGGVVNVTGQVLLAVWDAFKAEGIQVPYPHRDIKLREPVRVVMEPADTAGTQHGS</sequence>
<dbReference type="Gene3D" id="1.10.287.1260">
    <property type="match status" value="1"/>
</dbReference>
<evidence type="ECO:0000259" key="9">
    <source>
        <dbReference type="Pfam" id="PF21082"/>
    </source>
</evidence>
<feature type="transmembrane region" description="Helical" evidence="7">
    <location>
        <begin position="48"/>
        <end position="69"/>
    </location>
</feature>
<feature type="transmembrane region" description="Helical" evidence="7">
    <location>
        <begin position="236"/>
        <end position="255"/>
    </location>
</feature>